<evidence type="ECO:0000256" key="3">
    <source>
        <dbReference type="ARBA" id="ARBA00023002"/>
    </source>
</evidence>
<dbReference type="Gene3D" id="3.40.309.10">
    <property type="entry name" value="Aldehyde Dehydrogenase, Chain A, domain 2"/>
    <property type="match status" value="1"/>
</dbReference>
<dbReference type="InterPro" id="IPR015590">
    <property type="entry name" value="Aldehyde_DH_dom"/>
</dbReference>
<dbReference type="Pfam" id="PF00171">
    <property type="entry name" value="Aldedh"/>
    <property type="match status" value="1"/>
</dbReference>
<dbReference type="EMBL" id="FNXE01000004">
    <property type="protein sequence ID" value="SEH61738.1"/>
    <property type="molecule type" value="Genomic_DNA"/>
</dbReference>
<evidence type="ECO:0000256" key="1">
    <source>
        <dbReference type="ARBA" id="ARBA00009986"/>
    </source>
</evidence>
<evidence type="ECO:0000313" key="5">
    <source>
        <dbReference type="EMBL" id="SEH61738.1"/>
    </source>
</evidence>
<dbReference type="Gene3D" id="3.40.605.10">
    <property type="entry name" value="Aldehyde Dehydrogenase, Chain A, domain 1"/>
    <property type="match status" value="1"/>
</dbReference>
<dbReference type="CDD" id="cd07100">
    <property type="entry name" value="ALDH_SSADH1_GabD1"/>
    <property type="match status" value="1"/>
</dbReference>
<evidence type="ECO:0000313" key="6">
    <source>
        <dbReference type="Proteomes" id="UP000199634"/>
    </source>
</evidence>
<dbReference type="SUPFAM" id="SSF53720">
    <property type="entry name" value="ALDH-like"/>
    <property type="match status" value="1"/>
</dbReference>
<dbReference type="Proteomes" id="UP000199634">
    <property type="component" value="Unassembled WGS sequence"/>
</dbReference>
<keyword evidence="6" id="KW-1185">Reference proteome</keyword>
<proteinExistence type="inferred from homology"/>
<dbReference type="GO" id="GO:0004030">
    <property type="term" value="F:aldehyde dehydrogenase [NAD(P)+] activity"/>
    <property type="evidence" value="ECO:0007669"/>
    <property type="project" value="InterPro"/>
</dbReference>
<dbReference type="PANTHER" id="PTHR43217">
    <property type="entry name" value="SUCCINATE SEMIALDEHYDE DEHYDROGENASE [NAD(P)+] SAD"/>
    <property type="match status" value="1"/>
</dbReference>
<dbReference type="InterPro" id="IPR016161">
    <property type="entry name" value="Ald_DH/histidinol_DH"/>
</dbReference>
<dbReference type="AlphaFoldDB" id="A0A1H6JLL0"/>
<dbReference type="OrthoDB" id="9762913at2"/>
<dbReference type="GO" id="GO:0004777">
    <property type="term" value="F:succinate-semialdehyde dehydrogenase (NAD+) activity"/>
    <property type="evidence" value="ECO:0007669"/>
    <property type="project" value="TreeGrafter"/>
</dbReference>
<accession>A0A1H6JLL0</accession>
<gene>
    <name evidence="5" type="ORF">SAMN02927937_00504</name>
</gene>
<protein>
    <submittedName>
        <fullName evidence="5">Succinate-semialdehyde dehydrogenase / glutarate-semialdehyde dehydrogenase</fullName>
    </submittedName>
</protein>
<dbReference type="STRING" id="1159016.SAMN02927937_00504"/>
<dbReference type="InterPro" id="IPR016163">
    <property type="entry name" value="Ald_DH_C"/>
</dbReference>
<sequence length="432" mass="48147">MISDTPDTILETLECSFFKWRDFTLTDRIAVLQNIKNRLLEKKYDYAHAITTDMNKPIQQAIAEVEKCAYLCDYYIENAPHFLKNQEVKTGWSKSYINFRPLGVLLGVMPWNFPFWQVFRFVVPSLLTGNVFAVKHASNAPLSAKALEEVFNSDTIDFSVYKNLSIKSNEVSNVISNPIIKAVSLTGSENAGRSVAETAGRHLKKCVLELGGSNTFIVLNDADLEYAATKAVSARMQNAGQSCIAGKRFLIQEAIYEQFVDLFKQKLDTLIIGDKYDEKVTFGAMAREDLAVELEKQLLDSVAMGAKIIAGGKRNDAFFEPTLVTNVTVDMPVFKEETFGPLAAMIPFKTIENAVELSNSSNFGLGASIFTSQPEQLNDYLHLFDEGALFINEMVVSDPHLPFGGIKNSGYGRELSHFALYEFANIQTVVVK</sequence>
<keyword evidence="3" id="KW-0560">Oxidoreductase</keyword>
<keyword evidence="2" id="KW-0521">NADP</keyword>
<dbReference type="InterPro" id="IPR047110">
    <property type="entry name" value="GABD/Sad-like"/>
</dbReference>
<organism evidence="5 6">
    <name type="scientific">Paenimyroides marinum</name>
    <dbReference type="NCBI Taxonomy" id="1159016"/>
    <lineage>
        <taxon>Bacteria</taxon>
        <taxon>Pseudomonadati</taxon>
        <taxon>Bacteroidota</taxon>
        <taxon>Flavobacteriia</taxon>
        <taxon>Flavobacteriales</taxon>
        <taxon>Flavobacteriaceae</taxon>
        <taxon>Paenimyroides</taxon>
    </lineage>
</organism>
<feature type="domain" description="Aldehyde dehydrogenase" evidence="4">
    <location>
        <begin position="17"/>
        <end position="429"/>
    </location>
</feature>
<name>A0A1H6JLL0_9FLAO</name>
<dbReference type="InterPro" id="IPR044148">
    <property type="entry name" value="ALDH_GabD1-like"/>
</dbReference>
<comment type="similarity">
    <text evidence="1">Belongs to the aldehyde dehydrogenase family.</text>
</comment>
<reference evidence="5 6" key="1">
    <citation type="submission" date="2016-10" db="EMBL/GenBank/DDBJ databases">
        <authorList>
            <person name="de Groot N.N."/>
        </authorList>
    </citation>
    <scope>NUCLEOTIDE SEQUENCE [LARGE SCALE GENOMIC DNA]</scope>
    <source>
        <strain evidence="5 6">CGMCC 1.10825</strain>
    </source>
</reference>
<evidence type="ECO:0000259" key="4">
    <source>
        <dbReference type="Pfam" id="PF00171"/>
    </source>
</evidence>
<dbReference type="PANTHER" id="PTHR43217:SF1">
    <property type="entry name" value="SUCCINATE SEMIALDEHYDE DEHYDROGENASE [NAD(P)+] SAD"/>
    <property type="match status" value="1"/>
</dbReference>
<dbReference type="RefSeq" id="WP_091095968.1">
    <property type="nucleotide sequence ID" value="NZ_FNXE01000004.1"/>
</dbReference>
<dbReference type="InterPro" id="IPR016162">
    <property type="entry name" value="Ald_DH_N"/>
</dbReference>
<evidence type="ECO:0000256" key="2">
    <source>
        <dbReference type="ARBA" id="ARBA00022857"/>
    </source>
</evidence>